<dbReference type="AlphaFoldDB" id="A0A507QXT6"/>
<dbReference type="Gene3D" id="1.10.10.2170">
    <property type="match status" value="1"/>
</dbReference>
<comment type="caution">
    <text evidence="8">The sequence shown here is derived from an EMBL/GenBank/DDBJ whole genome shotgun (WGS) entry which is preliminary data.</text>
</comment>
<evidence type="ECO:0000313" key="8">
    <source>
        <dbReference type="EMBL" id="TQB74453.1"/>
    </source>
</evidence>
<organism evidence="8 9">
    <name type="scientific">Monascus purpureus</name>
    <name type="common">Red mold</name>
    <name type="synonym">Monascus anka</name>
    <dbReference type="NCBI Taxonomy" id="5098"/>
    <lineage>
        <taxon>Eukaryota</taxon>
        <taxon>Fungi</taxon>
        <taxon>Dikarya</taxon>
        <taxon>Ascomycota</taxon>
        <taxon>Pezizomycotina</taxon>
        <taxon>Eurotiomycetes</taxon>
        <taxon>Eurotiomycetidae</taxon>
        <taxon>Eurotiales</taxon>
        <taxon>Aspergillaceae</taxon>
        <taxon>Monascus</taxon>
    </lineage>
</organism>
<keyword evidence="2" id="KW-0010">Activator</keyword>
<protein>
    <recommendedName>
        <fullName evidence="5">DNA-binding protein RAP1</fullName>
    </recommendedName>
</protein>
<dbReference type="STRING" id="5098.A0A507QXT6"/>
<feature type="compositionally biased region" description="Basic and acidic residues" evidence="6">
    <location>
        <begin position="109"/>
        <end position="119"/>
    </location>
</feature>
<evidence type="ECO:0000256" key="1">
    <source>
        <dbReference type="ARBA" id="ARBA00023015"/>
    </source>
</evidence>
<evidence type="ECO:0000313" key="9">
    <source>
        <dbReference type="Proteomes" id="UP000319663"/>
    </source>
</evidence>
<comment type="subcellular location">
    <subcellularLocation>
        <location evidence="5">Nucleus</location>
    </subcellularLocation>
    <subcellularLocation>
        <location evidence="5">Chromosome</location>
        <location evidence="5">Telomere</location>
    </subcellularLocation>
</comment>
<evidence type="ECO:0000256" key="4">
    <source>
        <dbReference type="ARBA" id="ARBA00023242"/>
    </source>
</evidence>
<comment type="function">
    <text evidence="5">Involved in the regulation of telomere length, clustering and has a specific role in telomere position effect (TPE).</text>
</comment>
<feature type="compositionally biased region" description="Acidic residues" evidence="6">
    <location>
        <begin position="138"/>
        <end position="150"/>
    </location>
</feature>
<gene>
    <name evidence="8" type="ORF">MPDQ_004754</name>
</gene>
<dbReference type="Pfam" id="PF11626">
    <property type="entry name" value="Rap1_C"/>
    <property type="match status" value="1"/>
</dbReference>
<dbReference type="PANTHER" id="PTHR16466:SF6">
    <property type="entry name" value="TELOMERIC REPEAT-BINDING FACTOR 2-INTERACTING PROTEIN 1"/>
    <property type="match status" value="1"/>
</dbReference>
<dbReference type="GO" id="GO:0042162">
    <property type="term" value="F:telomeric DNA binding"/>
    <property type="evidence" value="ECO:0007669"/>
    <property type="project" value="TreeGrafter"/>
</dbReference>
<dbReference type="EMBL" id="VIFY01000031">
    <property type="protein sequence ID" value="TQB74453.1"/>
    <property type="molecule type" value="Genomic_DNA"/>
</dbReference>
<evidence type="ECO:0000256" key="5">
    <source>
        <dbReference type="RuleBase" id="RU367107"/>
    </source>
</evidence>
<dbReference type="PANTHER" id="PTHR16466">
    <property type="entry name" value="TELOMERE REPEAT-BINDING FACTOR 2-INTERACTING PROTEIN 1"/>
    <property type="match status" value="1"/>
</dbReference>
<dbReference type="InterPro" id="IPR038104">
    <property type="entry name" value="Rap1_C_sf"/>
</dbReference>
<keyword evidence="3" id="KW-0804">Transcription</keyword>
<keyword evidence="1" id="KW-0805">Transcription regulation</keyword>
<dbReference type="InterPro" id="IPR021661">
    <property type="entry name" value="Rap1_C"/>
</dbReference>
<feature type="region of interest" description="Disordered" evidence="6">
    <location>
        <begin position="1"/>
        <end position="155"/>
    </location>
</feature>
<dbReference type="GO" id="GO:0010833">
    <property type="term" value="P:telomere maintenance via telomere lengthening"/>
    <property type="evidence" value="ECO:0007669"/>
    <property type="project" value="UniProtKB-UniRule"/>
</dbReference>
<name>A0A507QXT6_MONPU</name>
<sequence length="258" mass="28763">MLEASPGPSAPSRIAEDMARQGAEPAATDKPESRKRKRDSHDGDPAELLTSQQIHTSPKRRVTRASSRRELLSSSSLQPRLEIPETRRQVSETANQATELEDTQQEPQDTQKDKGKTSELDDTFNILTELPFFPLSPEPEDEDEGEEESESEKNIDAWVDKRLETGKAKNVVQVIEALRCTSMDPHLADQVLEHLVAGKGIPQNTPGIWTPEDDKAMEGIEARSIERVLDKHGRDSFNARWEYLSLARAAGLETNTGD</sequence>
<comment type="subunit">
    <text evidence="5">Homodimer.</text>
</comment>
<keyword evidence="9" id="KW-1185">Reference proteome</keyword>
<feature type="compositionally biased region" description="Low complexity" evidence="6">
    <location>
        <begin position="72"/>
        <end position="81"/>
    </location>
</feature>
<evidence type="ECO:0000256" key="3">
    <source>
        <dbReference type="ARBA" id="ARBA00023163"/>
    </source>
</evidence>
<evidence type="ECO:0000256" key="6">
    <source>
        <dbReference type="SAM" id="MobiDB-lite"/>
    </source>
</evidence>
<keyword evidence="5" id="KW-0779">Telomere</keyword>
<dbReference type="GO" id="GO:0031848">
    <property type="term" value="P:protection from non-homologous end joining at telomere"/>
    <property type="evidence" value="ECO:0007669"/>
    <property type="project" value="TreeGrafter"/>
</dbReference>
<feature type="domain" description="TRF2-interacting telomeric protein/Rap1 C-terminal" evidence="7">
    <location>
        <begin position="173"/>
        <end position="244"/>
    </location>
</feature>
<reference evidence="8 9" key="1">
    <citation type="submission" date="2019-06" db="EMBL/GenBank/DDBJ databases">
        <title>Wine fermentation using esterase from Monascus purpureus.</title>
        <authorList>
            <person name="Geng C."/>
            <person name="Zhang Y."/>
        </authorList>
    </citation>
    <scope>NUCLEOTIDE SEQUENCE [LARGE SCALE GENOMIC DNA]</scope>
    <source>
        <strain evidence="8">HQ1</strain>
    </source>
</reference>
<dbReference type="Proteomes" id="UP000319663">
    <property type="component" value="Unassembled WGS sequence"/>
</dbReference>
<evidence type="ECO:0000259" key="7">
    <source>
        <dbReference type="Pfam" id="PF11626"/>
    </source>
</evidence>
<accession>A0A507QXT6</accession>
<dbReference type="CDD" id="cd11653">
    <property type="entry name" value="rap1_RCT"/>
    <property type="match status" value="1"/>
</dbReference>
<keyword evidence="4 5" id="KW-0539">Nucleus</keyword>
<proteinExistence type="inferred from homology"/>
<dbReference type="GO" id="GO:0070187">
    <property type="term" value="C:shelterin complex"/>
    <property type="evidence" value="ECO:0007669"/>
    <property type="project" value="TreeGrafter"/>
</dbReference>
<evidence type="ECO:0000256" key="2">
    <source>
        <dbReference type="ARBA" id="ARBA00023159"/>
    </source>
</evidence>
<dbReference type="InterPro" id="IPR039595">
    <property type="entry name" value="TE2IP/Rap1"/>
</dbReference>
<keyword evidence="5" id="KW-0158">Chromosome</keyword>
<comment type="similarity">
    <text evidence="5">Belongs to the RAP1 family.</text>
</comment>